<protein>
    <submittedName>
        <fullName evidence="1">Uncharacterized protein</fullName>
    </submittedName>
</protein>
<proteinExistence type="predicted"/>
<keyword evidence="2" id="KW-1185">Reference proteome</keyword>
<dbReference type="Proteomes" id="UP000814033">
    <property type="component" value="Unassembled WGS sequence"/>
</dbReference>
<name>A0ACB8RX31_9AGAM</name>
<dbReference type="EMBL" id="MU275885">
    <property type="protein sequence ID" value="KAI0048520.1"/>
    <property type="molecule type" value="Genomic_DNA"/>
</dbReference>
<evidence type="ECO:0000313" key="2">
    <source>
        <dbReference type="Proteomes" id="UP000814033"/>
    </source>
</evidence>
<evidence type="ECO:0000313" key="1">
    <source>
        <dbReference type="EMBL" id="KAI0048520.1"/>
    </source>
</evidence>
<comment type="caution">
    <text evidence="1">The sequence shown here is derived from an EMBL/GenBank/DDBJ whole genome shotgun (WGS) entry which is preliminary data.</text>
</comment>
<gene>
    <name evidence="1" type="ORF">FA95DRAFT_1033512</name>
</gene>
<sequence>MAVTICRACSPSMPSFRLNPTAARRSLRPHRHLLLRSTGQSGRMWSGVVSGRRTSRAPRSSVRVQAVQACLCVGAGQRDVTGCYSGAKRVERLAGLAARYTAHACTVSCTCGGVVRAAAQADPQ</sequence>
<reference evidence="1" key="1">
    <citation type="submission" date="2021-02" db="EMBL/GenBank/DDBJ databases">
        <authorList>
            <consortium name="DOE Joint Genome Institute"/>
            <person name="Ahrendt S."/>
            <person name="Looney B.P."/>
            <person name="Miyauchi S."/>
            <person name="Morin E."/>
            <person name="Drula E."/>
            <person name="Courty P.E."/>
            <person name="Chicoki N."/>
            <person name="Fauchery L."/>
            <person name="Kohler A."/>
            <person name="Kuo A."/>
            <person name="Labutti K."/>
            <person name="Pangilinan J."/>
            <person name="Lipzen A."/>
            <person name="Riley R."/>
            <person name="Andreopoulos W."/>
            <person name="He G."/>
            <person name="Johnson J."/>
            <person name="Barry K.W."/>
            <person name="Grigoriev I.V."/>
            <person name="Nagy L."/>
            <person name="Hibbett D."/>
            <person name="Henrissat B."/>
            <person name="Matheny P.B."/>
            <person name="Labbe J."/>
            <person name="Martin F."/>
        </authorList>
    </citation>
    <scope>NUCLEOTIDE SEQUENCE</scope>
    <source>
        <strain evidence="1">FP105234-sp</strain>
    </source>
</reference>
<reference evidence="1" key="2">
    <citation type="journal article" date="2022" name="New Phytol.">
        <title>Evolutionary transition to the ectomycorrhizal habit in the genomes of a hyperdiverse lineage of mushroom-forming fungi.</title>
        <authorList>
            <person name="Looney B."/>
            <person name="Miyauchi S."/>
            <person name="Morin E."/>
            <person name="Drula E."/>
            <person name="Courty P.E."/>
            <person name="Kohler A."/>
            <person name="Kuo A."/>
            <person name="LaButti K."/>
            <person name="Pangilinan J."/>
            <person name="Lipzen A."/>
            <person name="Riley R."/>
            <person name="Andreopoulos W."/>
            <person name="He G."/>
            <person name="Johnson J."/>
            <person name="Nolan M."/>
            <person name="Tritt A."/>
            <person name="Barry K.W."/>
            <person name="Grigoriev I.V."/>
            <person name="Nagy L.G."/>
            <person name="Hibbett D."/>
            <person name="Henrissat B."/>
            <person name="Matheny P.B."/>
            <person name="Labbe J."/>
            <person name="Martin F.M."/>
        </authorList>
    </citation>
    <scope>NUCLEOTIDE SEQUENCE</scope>
    <source>
        <strain evidence="1">FP105234-sp</strain>
    </source>
</reference>
<accession>A0ACB8RX31</accession>
<organism evidence="1 2">
    <name type="scientific">Auriscalpium vulgare</name>
    <dbReference type="NCBI Taxonomy" id="40419"/>
    <lineage>
        <taxon>Eukaryota</taxon>
        <taxon>Fungi</taxon>
        <taxon>Dikarya</taxon>
        <taxon>Basidiomycota</taxon>
        <taxon>Agaricomycotina</taxon>
        <taxon>Agaricomycetes</taxon>
        <taxon>Russulales</taxon>
        <taxon>Auriscalpiaceae</taxon>
        <taxon>Auriscalpium</taxon>
    </lineage>
</organism>